<dbReference type="EC" id="3.2.1.39" evidence="4"/>
<accession>D8LDR5</accession>
<dbReference type="Gene3D" id="2.60.120.200">
    <property type="match status" value="1"/>
</dbReference>
<dbReference type="EMBL" id="FN647885">
    <property type="protein sequence ID" value="CBN78472.1"/>
    <property type="molecule type" value="Genomic_DNA"/>
</dbReference>
<dbReference type="PROSITE" id="PS51762">
    <property type="entry name" value="GH16_2"/>
    <property type="match status" value="1"/>
</dbReference>
<proteinExistence type="inferred from homology"/>
<dbReference type="OrthoDB" id="4781at2759"/>
<dbReference type="PANTHER" id="PTHR10963">
    <property type="entry name" value="GLYCOSYL HYDROLASE-RELATED"/>
    <property type="match status" value="1"/>
</dbReference>
<evidence type="ECO:0000256" key="1">
    <source>
        <dbReference type="ARBA" id="ARBA00006865"/>
    </source>
</evidence>
<dbReference type="CDD" id="cd08023">
    <property type="entry name" value="GH16_laminarinase_like"/>
    <property type="match status" value="1"/>
</dbReference>
<keyword evidence="4" id="KW-0326">Glycosidase</keyword>
<evidence type="ECO:0000313" key="4">
    <source>
        <dbReference type="EMBL" id="CBN78472.1"/>
    </source>
</evidence>
<name>D8LDR5_ECTSI</name>
<feature type="signal peptide" evidence="2">
    <location>
        <begin position="1"/>
        <end position="28"/>
    </location>
</feature>
<dbReference type="SUPFAM" id="SSF49899">
    <property type="entry name" value="Concanavalin A-like lectins/glucanases"/>
    <property type="match status" value="1"/>
</dbReference>
<dbReference type="GO" id="GO:0042973">
    <property type="term" value="F:glucan endo-1,3-beta-D-glucosidase activity"/>
    <property type="evidence" value="ECO:0007669"/>
    <property type="project" value="UniProtKB-EC"/>
</dbReference>
<feature type="domain" description="GH16" evidence="3">
    <location>
        <begin position="41"/>
        <end position="283"/>
    </location>
</feature>
<dbReference type="EMBL" id="FN649758">
    <property type="protein sequence ID" value="CBN78472.1"/>
    <property type="molecule type" value="Genomic_DNA"/>
</dbReference>
<keyword evidence="5" id="KW-1185">Reference proteome</keyword>
<evidence type="ECO:0000259" key="3">
    <source>
        <dbReference type="PROSITE" id="PS51762"/>
    </source>
</evidence>
<dbReference type="STRING" id="2880.D8LDR5"/>
<dbReference type="InterPro" id="IPR000757">
    <property type="entry name" value="Beta-glucanase-like"/>
</dbReference>
<dbReference type="Proteomes" id="UP000002630">
    <property type="component" value="Linkage Group LG33"/>
</dbReference>
<reference evidence="4 5" key="1">
    <citation type="journal article" date="2010" name="Nature">
        <title>The Ectocarpus genome and the independent evolution of multicellularity in brown algae.</title>
        <authorList>
            <person name="Cock J.M."/>
            <person name="Sterck L."/>
            <person name="Rouze P."/>
            <person name="Scornet D."/>
            <person name="Allen A.E."/>
            <person name="Amoutzias G."/>
            <person name="Anthouard V."/>
            <person name="Artiguenave F."/>
            <person name="Aury J.M."/>
            <person name="Badger J.H."/>
            <person name="Beszteri B."/>
            <person name="Billiau K."/>
            <person name="Bonnet E."/>
            <person name="Bothwell J.H."/>
            <person name="Bowler C."/>
            <person name="Boyen C."/>
            <person name="Brownlee C."/>
            <person name="Carrano C.J."/>
            <person name="Charrier B."/>
            <person name="Cho G.Y."/>
            <person name="Coelho S.M."/>
            <person name="Collen J."/>
            <person name="Corre E."/>
            <person name="Da Silva C."/>
            <person name="Delage L."/>
            <person name="Delaroque N."/>
            <person name="Dittami S.M."/>
            <person name="Doulbeau S."/>
            <person name="Elias M."/>
            <person name="Farnham G."/>
            <person name="Gachon C.M."/>
            <person name="Gschloessl B."/>
            <person name="Heesch S."/>
            <person name="Jabbari K."/>
            <person name="Jubin C."/>
            <person name="Kawai H."/>
            <person name="Kimura K."/>
            <person name="Kloareg B."/>
            <person name="Kupper F.C."/>
            <person name="Lang D."/>
            <person name="Le Bail A."/>
            <person name="Leblanc C."/>
            <person name="Lerouge P."/>
            <person name="Lohr M."/>
            <person name="Lopez P.J."/>
            <person name="Martens C."/>
            <person name="Maumus F."/>
            <person name="Michel G."/>
            <person name="Miranda-Saavedra D."/>
            <person name="Morales J."/>
            <person name="Moreau H."/>
            <person name="Motomura T."/>
            <person name="Nagasato C."/>
            <person name="Napoli C.A."/>
            <person name="Nelson D.R."/>
            <person name="Nyvall-Collen P."/>
            <person name="Peters A.F."/>
            <person name="Pommier C."/>
            <person name="Potin P."/>
            <person name="Poulain J."/>
            <person name="Quesneville H."/>
            <person name="Read B."/>
            <person name="Rensing S.A."/>
            <person name="Ritter A."/>
            <person name="Rousvoal S."/>
            <person name="Samanta M."/>
            <person name="Samson G."/>
            <person name="Schroeder D.C."/>
            <person name="Segurens B."/>
            <person name="Strittmatter M."/>
            <person name="Tonon T."/>
            <person name="Tregear J.W."/>
            <person name="Valentin K."/>
            <person name="von Dassow P."/>
            <person name="Yamagishi T."/>
            <person name="Van de Peer Y."/>
            <person name="Wincker P."/>
        </authorList>
    </citation>
    <scope>NUCLEOTIDE SEQUENCE [LARGE SCALE GENOMIC DNA]</scope>
    <source>
        <strain evidence="5">Ec32 / CCAP1310/4</strain>
    </source>
</reference>
<gene>
    <name evidence="4" type="ORF">Esi_0121_0080</name>
</gene>
<dbReference type="AlphaFoldDB" id="D8LDR5"/>
<organism evidence="4 5">
    <name type="scientific">Ectocarpus siliculosus</name>
    <name type="common">Brown alga</name>
    <name type="synonym">Conferva siliculosa</name>
    <dbReference type="NCBI Taxonomy" id="2880"/>
    <lineage>
        <taxon>Eukaryota</taxon>
        <taxon>Sar</taxon>
        <taxon>Stramenopiles</taxon>
        <taxon>Ochrophyta</taxon>
        <taxon>PX clade</taxon>
        <taxon>Phaeophyceae</taxon>
        <taxon>Ectocarpales</taxon>
        <taxon>Ectocarpaceae</taxon>
        <taxon>Ectocarpus</taxon>
    </lineage>
</organism>
<dbReference type="Pfam" id="PF00722">
    <property type="entry name" value="Glyco_hydro_16"/>
    <property type="match status" value="1"/>
</dbReference>
<sequence length="323" mass="35526">MPPLLSSFRRLVPLLLAALSARRIAVEAALVTEDLQLVWHDEFNGGSVDWDKWVVDEGDGCDVDLCDWGNGEKQYYLSENAAVANGVLAITAKKEDFSSRFYTSSKVTTKNKFSFRYGRAEARLRLPPGGQGLWPAFWMMPQDNAYGKWAASGEIDIFESRNNFTESVNNLAYGNAFPNNSNHNGECFLDVPDGTLEEYHVYAVEWDADEMVWFMDDEETCRIDDWFSTDVKTGEALQKPAPFDQDFYLVLNMVSGDWEIASGEVCLGALCTNEVQVFDGFAVSVEGGVLRVTAASDATASGTDGGIVMAATSGLLHTMGMCG</sequence>
<dbReference type="InParanoid" id="D8LDR5"/>
<evidence type="ECO:0000256" key="2">
    <source>
        <dbReference type="SAM" id="SignalP"/>
    </source>
</evidence>
<feature type="chain" id="PRO_5003117062" evidence="2">
    <location>
        <begin position="29"/>
        <end position="323"/>
    </location>
</feature>
<dbReference type="InterPro" id="IPR013320">
    <property type="entry name" value="ConA-like_dom_sf"/>
</dbReference>
<dbReference type="InterPro" id="IPR050546">
    <property type="entry name" value="Glycosyl_Hydrlase_16"/>
</dbReference>
<comment type="similarity">
    <text evidence="1">Belongs to the glycosyl hydrolase 16 family.</text>
</comment>
<dbReference type="OMA" id="NEVQTYT"/>
<evidence type="ECO:0000313" key="5">
    <source>
        <dbReference type="Proteomes" id="UP000002630"/>
    </source>
</evidence>
<dbReference type="eggNOG" id="ENOG502S1W9">
    <property type="taxonomic scope" value="Eukaryota"/>
</dbReference>
<keyword evidence="4" id="KW-0378">Hydrolase</keyword>
<dbReference type="GO" id="GO:0005975">
    <property type="term" value="P:carbohydrate metabolic process"/>
    <property type="evidence" value="ECO:0007669"/>
    <property type="project" value="InterPro"/>
</dbReference>
<protein>
    <submittedName>
        <fullName evidence="4">Endo-1,3-beta-glucanase, family GH16</fullName>
        <ecNumber evidence="4">3.2.1.39</ecNumber>
    </submittedName>
</protein>
<dbReference type="PANTHER" id="PTHR10963:SF55">
    <property type="entry name" value="GLYCOSIDE HYDROLASE FAMILY 16 PROTEIN"/>
    <property type="match status" value="1"/>
</dbReference>
<keyword evidence="2" id="KW-0732">Signal</keyword>